<name>A0A1S0U211_LOALO</name>
<dbReference type="GeneID" id="9941889"/>
<gene>
    <name evidence="2" type="ORF">LOAG_04484</name>
</gene>
<dbReference type="EMBL" id="JH712118">
    <property type="protein sequence ID" value="EFO23999.2"/>
    <property type="molecule type" value="Genomic_DNA"/>
</dbReference>
<feature type="compositionally biased region" description="Basic and acidic residues" evidence="1">
    <location>
        <begin position="13"/>
        <end position="22"/>
    </location>
</feature>
<proteinExistence type="predicted"/>
<feature type="region of interest" description="Disordered" evidence="1">
    <location>
        <begin position="1"/>
        <end position="22"/>
    </location>
</feature>
<dbReference type="AlphaFoldDB" id="A0A1S0U211"/>
<dbReference type="KEGG" id="loa:LOAG_04484"/>
<protein>
    <submittedName>
        <fullName evidence="2">Uncharacterized protein</fullName>
    </submittedName>
</protein>
<feature type="non-terminal residue" evidence="2">
    <location>
        <position position="1"/>
    </location>
</feature>
<dbReference type="InParanoid" id="A0A1S0U211"/>
<sequence>FYPPIDGKNIGGGHERGRKKEGEQAKKVIVIVCRVHPPSVVSDWPIRYFPVWLSCCWCSSCNDLEVKAEVHRGHLLQSPPIYPLF</sequence>
<dbReference type="RefSeq" id="XP_003140069.2">
    <property type="nucleotide sequence ID" value="XM_003140021.2"/>
</dbReference>
<dbReference type="CTD" id="9941889"/>
<reference evidence="2" key="1">
    <citation type="submission" date="2012-04" db="EMBL/GenBank/DDBJ databases">
        <title>The Genome Sequence of Loa loa.</title>
        <authorList>
            <consortium name="The Broad Institute Genome Sequencing Platform"/>
            <consortium name="Broad Institute Genome Sequencing Center for Infectious Disease"/>
            <person name="Nutman T.B."/>
            <person name="Fink D.L."/>
            <person name="Russ C."/>
            <person name="Young S."/>
            <person name="Zeng Q."/>
            <person name="Gargeya S."/>
            <person name="Alvarado L."/>
            <person name="Berlin A."/>
            <person name="Chapman S.B."/>
            <person name="Chen Z."/>
            <person name="Freedman E."/>
            <person name="Gellesch M."/>
            <person name="Goldberg J."/>
            <person name="Griggs A."/>
            <person name="Gujja S."/>
            <person name="Heilman E.R."/>
            <person name="Heiman D."/>
            <person name="Howarth C."/>
            <person name="Mehta T."/>
            <person name="Neiman D."/>
            <person name="Pearson M."/>
            <person name="Roberts A."/>
            <person name="Saif S."/>
            <person name="Shea T."/>
            <person name="Shenoy N."/>
            <person name="Sisk P."/>
            <person name="Stolte C."/>
            <person name="Sykes S."/>
            <person name="White J."/>
            <person name="Yandava C."/>
            <person name="Haas B."/>
            <person name="Henn M.R."/>
            <person name="Nusbaum C."/>
            <person name="Birren B."/>
        </authorList>
    </citation>
    <scope>NUCLEOTIDE SEQUENCE [LARGE SCALE GENOMIC DNA]</scope>
</reference>
<organism evidence="2">
    <name type="scientific">Loa loa</name>
    <name type="common">Eye worm</name>
    <name type="synonym">Filaria loa</name>
    <dbReference type="NCBI Taxonomy" id="7209"/>
    <lineage>
        <taxon>Eukaryota</taxon>
        <taxon>Metazoa</taxon>
        <taxon>Ecdysozoa</taxon>
        <taxon>Nematoda</taxon>
        <taxon>Chromadorea</taxon>
        <taxon>Rhabditida</taxon>
        <taxon>Spirurina</taxon>
        <taxon>Spiruromorpha</taxon>
        <taxon>Filarioidea</taxon>
        <taxon>Onchocercidae</taxon>
        <taxon>Loa</taxon>
    </lineage>
</organism>
<evidence type="ECO:0000256" key="1">
    <source>
        <dbReference type="SAM" id="MobiDB-lite"/>
    </source>
</evidence>
<accession>A0A1S0U211</accession>
<evidence type="ECO:0000313" key="2">
    <source>
        <dbReference type="EMBL" id="EFO23999.2"/>
    </source>
</evidence>